<feature type="chain" id="PRO_5047198998" evidence="1">
    <location>
        <begin position="26"/>
        <end position="1355"/>
    </location>
</feature>
<name>A0ABN7M9I8_9BACT</name>
<organism evidence="2 3">
    <name type="scientific">Nitrospira defluvii</name>
    <dbReference type="NCBI Taxonomy" id="330214"/>
    <lineage>
        <taxon>Bacteria</taxon>
        <taxon>Pseudomonadati</taxon>
        <taxon>Nitrospirota</taxon>
        <taxon>Nitrospiria</taxon>
        <taxon>Nitrospirales</taxon>
        <taxon>Nitrospiraceae</taxon>
        <taxon>Nitrospira</taxon>
    </lineage>
</organism>
<protein>
    <submittedName>
        <fullName evidence="2">Uncharacterized protein</fullName>
    </submittedName>
</protein>
<comment type="caution">
    <text evidence="2">The sequence shown here is derived from an EMBL/GenBank/DDBJ whole genome shotgun (WGS) entry which is preliminary data.</text>
</comment>
<dbReference type="PROSITE" id="PS51257">
    <property type="entry name" value="PROKAR_LIPOPROTEIN"/>
    <property type="match status" value="1"/>
</dbReference>
<dbReference type="EMBL" id="CAJNBJ010000018">
    <property type="protein sequence ID" value="CAE6785704.1"/>
    <property type="molecule type" value="Genomic_DNA"/>
</dbReference>
<evidence type="ECO:0000313" key="2">
    <source>
        <dbReference type="EMBL" id="CAE6785704.1"/>
    </source>
</evidence>
<keyword evidence="1" id="KW-0732">Signal</keyword>
<evidence type="ECO:0000256" key="1">
    <source>
        <dbReference type="SAM" id="SignalP"/>
    </source>
</evidence>
<reference evidence="2 3" key="1">
    <citation type="submission" date="2021-02" db="EMBL/GenBank/DDBJ databases">
        <authorList>
            <person name="Han P."/>
        </authorList>
    </citation>
    <scope>NUCLEOTIDE SEQUENCE [LARGE SCALE GENOMIC DNA]</scope>
    <source>
        <strain evidence="2">Candidatus Nitrospira sp. ZN2</strain>
    </source>
</reference>
<proteinExistence type="predicted"/>
<dbReference type="Proteomes" id="UP000675880">
    <property type="component" value="Unassembled WGS sequence"/>
</dbReference>
<accession>A0ABN7M9I8</accession>
<keyword evidence="3" id="KW-1185">Reference proteome</keyword>
<sequence>MKASATIRRQAVAATLALCALSGCAVLTVDVDVYKGALVNEEHVQLHQLVALTTAAQPMLVHLRDNLEWPETEGKPPKGATTYPGNYSGDCERKQWTGSWYEMGHVKAPEGWVSEAPKPWWRAFWDTLQEGFRNPLCRPHFKNPYARAVNNVLSLYDDLADSDLGPHARKLRQAVEQLRTATSDPEKDQAIYVELASGFKPDTALTREGLLNLKQGYRELLVSSSGSEVSRKVGPLMDALKELWSNPKAIKKQVPEKKPKEIEADLLSKWERTDTYLIRNEIFDRRLPFRAVWKFLGEGVTDTFLAEVTRELCPQGREGDSACGALLKRTQALADEYWKSRRAVRDIWLESLGLLIDIERLRRDNTKVYDDLKNKVIRLVVEVTNVRHIASALDRLDREGQCSLLRNPLSLGLFCEVGKDSQPIWSENNVRKQLGYFEEVLRRNLSSSPADTAHFLLYLDSLESTAPQKNSIGNVLVEAANKVNPQRLVRLGLNRSFIEDRKLEGSPELFDFVDDVSRKVAQGFERGRLPDGLHTLTEAFLKSHNGNTHAGDSHEEEKLLDALVEFAQKLLFLANHEGLSSPPGTSGLILGGAEKINRGLFGDSLTDAGLYGIFGSGLAENRKQQYVRVLQAVGNSILFSANELRERERYRDQSKGKVQAEVAAVRAAYSPDPVKILSDLLHELRREQVIAQNQLGEATAQKAAIDGQIGSSNNPKSGLRLAEDTALNERNKAEQDLANYVTKQGQQKAIHDVLTQEVIAKIKAQWKSSGTGAAADVTAFMTGSHGIEQELTTVRQALDGIPTPVETHNFDEGVKYVKSPEAKAAFEAYRTINGHTSFAQAELLDAFAAHLRELEAARAARVTQYEKSIREKAQAVVDVQEKIAKMEAESVRLATVIAALPNTKIQLITAATVIEALRAEVLDEAAQHDRFVSPDAMYLLLATHVKRKEDAESDVSKKQPYQVALDVLSRRTPPPGLPPPNPTDYKSPLAVMDDVIALLRHRQMMAVERFGKGSDEDKKATEALENAYQHRAGMVYIRPSSAYLRTSFPSTSLQDDPNLAWDNMLLKQGIRNLPFSSQLRDILDPSVERDRILTAELDKQYWQNINRVRVSGAGFTNQALVKDDVGNWYVKQYFGDTEKIVKSAKHVALYSLGTKLPIDLSDELRKAFVTKEGSKKTEAEKEAELPPLRQVFGKHKAAYQAYIADTATQLVALHGRDNEKTLYAQILAAWKGDAESSTDADPMKALTVALEEEVAQWDTTLGPLKEASDQDRGLAIRKDLRALAKFEKQLSARIQKLDKQEALKTKAAKEVHKVVGRILIGLLEGHKQALDRYEQAVLFIGDAANPKDPKQEQEK</sequence>
<feature type="signal peptide" evidence="1">
    <location>
        <begin position="1"/>
        <end position="25"/>
    </location>
</feature>
<dbReference type="RefSeq" id="WP_213043691.1">
    <property type="nucleotide sequence ID" value="NZ_CAJNBJ010000018.1"/>
</dbReference>
<evidence type="ECO:0000313" key="3">
    <source>
        <dbReference type="Proteomes" id="UP000675880"/>
    </source>
</evidence>
<gene>
    <name evidence="2" type="ORF">NSPZN2_50097</name>
</gene>